<dbReference type="SMART" id="SM00743">
    <property type="entry name" value="Agenet"/>
    <property type="match status" value="2"/>
</dbReference>
<dbReference type="InterPro" id="IPR014002">
    <property type="entry name" value="Agenet_dom_plant"/>
</dbReference>
<dbReference type="Proteomes" id="UP000623129">
    <property type="component" value="Unassembled WGS sequence"/>
</dbReference>
<feature type="domain" description="Agenet" evidence="1">
    <location>
        <begin position="35"/>
        <end position="103"/>
    </location>
</feature>
<dbReference type="EMBL" id="SWLB01000010">
    <property type="protein sequence ID" value="KAF3333527.1"/>
    <property type="molecule type" value="Genomic_DNA"/>
</dbReference>
<comment type="caution">
    <text evidence="2">The sequence shown here is derived from an EMBL/GenBank/DDBJ whole genome shotgun (WGS) entry which is preliminary data.</text>
</comment>
<dbReference type="AlphaFoldDB" id="A0A833R4P8"/>
<accession>A0A833R4P8</accession>
<dbReference type="Pfam" id="PF05641">
    <property type="entry name" value="Agenet"/>
    <property type="match status" value="1"/>
</dbReference>
<sequence>MLLVCLFIFFTHPEISLLYLVYEGFLFWPKIKHLTRFKKGSQVEVFYCGSWRPAEIVWGNGRTYFVRYNHCHFSSSSGSNTSEVAYADRVPRKALRPLPPVKEKANKWAPDDVVEVLVHGSWKPAKVTGVAYGNEYYFVSLLDNCRELAVKKLNLRKQRKWENGKWVTIKKDFGNGMDSKKRKLSLEVFDEISKKQRISQKVMLSEKYRNSSFENVSTVSSTGSCSTSGRIYQHLVTSYAEDDDAMSSFVPEKETLCMEKEKSDREMERAAHKLELDAYHATVATLHTNREKEESAIVSKGQGIMSEQLEEISKLIASTGFIA</sequence>
<proteinExistence type="predicted"/>
<keyword evidence="3" id="KW-1185">Reference proteome</keyword>
<gene>
    <name evidence="2" type="ORF">FCM35_KLT01218</name>
</gene>
<evidence type="ECO:0000313" key="2">
    <source>
        <dbReference type="EMBL" id="KAF3333527.1"/>
    </source>
</evidence>
<organism evidence="2 3">
    <name type="scientific">Carex littledalei</name>
    <dbReference type="NCBI Taxonomy" id="544730"/>
    <lineage>
        <taxon>Eukaryota</taxon>
        <taxon>Viridiplantae</taxon>
        <taxon>Streptophyta</taxon>
        <taxon>Embryophyta</taxon>
        <taxon>Tracheophyta</taxon>
        <taxon>Spermatophyta</taxon>
        <taxon>Magnoliopsida</taxon>
        <taxon>Liliopsida</taxon>
        <taxon>Poales</taxon>
        <taxon>Cyperaceae</taxon>
        <taxon>Cyperoideae</taxon>
        <taxon>Cariceae</taxon>
        <taxon>Carex</taxon>
        <taxon>Carex subgen. Euthyceras</taxon>
    </lineage>
</organism>
<dbReference type="PANTHER" id="PTHR31917">
    <property type="entry name" value="AGENET DOMAIN-CONTAINING PROTEIN-RELATED"/>
    <property type="match status" value="1"/>
</dbReference>
<evidence type="ECO:0000313" key="3">
    <source>
        <dbReference type="Proteomes" id="UP000623129"/>
    </source>
</evidence>
<dbReference type="OrthoDB" id="663550at2759"/>
<evidence type="ECO:0000259" key="1">
    <source>
        <dbReference type="SMART" id="SM00743"/>
    </source>
</evidence>
<dbReference type="PANTHER" id="PTHR31917:SF5">
    <property type="entry name" value="OS02G0204500 PROTEIN"/>
    <property type="match status" value="1"/>
</dbReference>
<name>A0A833R4P8_9POAL</name>
<reference evidence="2" key="1">
    <citation type="submission" date="2020-01" db="EMBL/GenBank/DDBJ databases">
        <title>Genome sequence of Kobresia littledalei, the first chromosome-level genome in the family Cyperaceae.</title>
        <authorList>
            <person name="Qu G."/>
        </authorList>
    </citation>
    <scope>NUCLEOTIDE SEQUENCE</scope>
    <source>
        <strain evidence="2">C.B.Clarke</strain>
        <tissue evidence="2">Leaf</tissue>
    </source>
</reference>
<protein>
    <submittedName>
        <fullName evidence="2">Agenet domain-containing protein</fullName>
    </submittedName>
</protein>
<feature type="domain" description="Agenet" evidence="1">
    <location>
        <begin position="106"/>
        <end position="163"/>
    </location>
</feature>
<dbReference type="InterPro" id="IPR008395">
    <property type="entry name" value="Agenet-like_dom"/>
</dbReference>